<organism evidence="1 2">
    <name type="scientific">Cronobacter turicensis (strain DSM 18703 / CCUG 55852 / LMG 23827 / z3032)</name>
    <dbReference type="NCBI Taxonomy" id="693216"/>
    <lineage>
        <taxon>Bacteria</taxon>
        <taxon>Pseudomonadati</taxon>
        <taxon>Pseudomonadota</taxon>
        <taxon>Gammaproteobacteria</taxon>
        <taxon>Enterobacterales</taxon>
        <taxon>Enterobacteriaceae</taxon>
        <taxon>Cronobacter</taxon>
    </lineage>
</organism>
<name>C9Y5K4_CROTZ</name>
<reference evidence="2" key="2">
    <citation type="journal article" date="2011" name="J. Bacteriol.">
        <title>Complete genome sequence of Cronobacter turicensis LMG 23827, a food-borne pathogen causing deaths in neonates.</title>
        <authorList>
            <person name="Stephan R."/>
            <person name="Lehner A."/>
            <person name="Tischler P."/>
            <person name="Rattei T."/>
        </authorList>
    </citation>
    <scope>NUCLEOTIDE SEQUENCE [LARGE SCALE GENOMIC DNA]</scope>
    <source>
        <strain evidence="2">DSM 18703 / CCUG 55852 / LMG 23827 / z3032</strain>
    </source>
</reference>
<keyword evidence="1" id="KW-0614">Plasmid</keyword>
<geneLocation type="plasmid" evidence="1 2">
    <name>pCTU1</name>
</geneLocation>
<evidence type="ECO:0000313" key="1">
    <source>
        <dbReference type="EMBL" id="CBA34649.1"/>
    </source>
</evidence>
<dbReference type="KEGG" id="ctu:Ctu_1p01120"/>
<dbReference type="AlphaFoldDB" id="C9Y5K4"/>
<gene>
    <name evidence="1" type="ordered locus">Ctu_1p01120</name>
</gene>
<dbReference type="HOGENOM" id="CLU_3084713_0_0_6"/>
<accession>C9Y5K4</accession>
<protein>
    <submittedName>
        <fullName evidence="1">Uncharacterized protein</fullName>
    </submittedName>
</protein>
<proteinExistence type="predicted"/>
<dbReference type="Proteomes" id="UP000002069">
    <property type="component" value="Plasmid pCTU1"/>
</dbReference>
<dbReference type="EMBL" id="FN543094">
    <property type="protein sequence ID" value="CBA34649.1"/>
    <property type="molecule type" value="Genomic_DNA"/>
</dbReference>
<evidence type="ECO:0000313" key="2">
    <source>
        <dbReference type="Proteomes" id="UP000002069"/>
    </source>
</evidence>
<keyword evidence="2" id="KW-1185">Reference proteome</keyword>
<sequence length="52" mass="6006">MILKDPFPEFLMWIMKLQHFITTMASRSSTEASRISTIVSRITAEESTVYPL</sequence>
<reference evidence="1 2" key="1">
    <citation type="journal article" date="2010" name="J. Bacteriol.">
        <title>Complete Genome Sequence of Cronobacter turicensis LMG 23827, a foodborne pathogen causing deaths in neonates.</title>
        <authorList>
            <person name="Stephan R."/>
            <person name="Lehner A."/>
            <person name="Tischler P."/>
            <person name="Rattei T."/>
        </authorList>
    </citation>
    <scope>NUCLEOTIDE SEQUENCE [LARGE SCALE GENOMIC DNA]</scope>
    <source>
        <strain evidence="2">DSM 18703 / CCUG 55852 / LMG 23827 / z3032</strain>
        <plasmid evidence="1 2">pCTU1</plasmid>
    </source>
</reference>